<protein>
    <recommendedName>
        <fullName evidence="10">Holo-[acyl-carrier-protein] synthase</fullName>
        <shortName evidence="10">Holo-ACP synthase</shortName>
        <ecNumber evidence="10">2.7.8.7</ecNumber>
    </recommendedName>
    <alternativeName>
        <fullName evidence="10">4'-phosphopantetheinyl transferase AcpS</fullName>
    </alternativeName>
</protein>
<dbReference type="GO" id="GO:0006633">
    <property type="term" value="P:fatty acid biosynthetic process"/>
    <property type="evidence" value="ECO:0007669"/>
    <property type="project" value="UniProtKB-UniRule"/>
</dbReference>
<comment type="cofactor">
    <cofactor evidence="10">
        <name>Mg(2+)</name>
        <dbReference type="ChEBI" id="CHEBI:18420"/>
    </cofactor>
</comment>
<evidence type="ECO:0000256" key="8">
    <source>
        <dbReference type="ARBA" id="ARBA00050875"/>
    </source>
</evidence>
<dbReference type="NCBIfam" id="TIGR00556">
    <property type="entry name" value="pantethn_trn"/>
    <property type="match status" value="1"/>
</dbReference>
<keyword evidence="7 10" id="KW-0275">Fatty acid biosynthesis</keyword>
<accession>A0AA51RVL0</accession>
<comment type="subcellular location">
    <subcellularLocation>
        <location evidence="10">Cytoplasm</location>
    </subcellularLocation>
</comment>
<proteinExistence type="inferred from homology"/>
<dbReference type="HAMAP" id="MF_00101">
    <property type="entry name" value="AcpS"/>
    <property type="match status" value="1"/>
</dbReference>
<feature type="domain" description="PAC" evidence="11">
    <location>
        <begin position="1"/>
        <end position="22"/>
    </location>
</feature>
<sequence>MGIVGIGTDIVEIKRVEKSFKQFGERFAQRILSAQELESKSFTHQPVHYLAKRFAAKEAIMKALGTGLAKGVRFDDFSVLNDENGKPYVDVSGEALVLMDSLSIKTIHISISDEEKQAIAFAIAEG</sequence>
<dbReference type="Proteomes" id="UP001239782">
    <property type="component" value="Chromosome"/>
</dbReference>
<dbReference type="EMBL" id="CP133548">
    <property type="protein sequence ID" value="WMS88581.1"/>
    <property type="molecule type" value="Genomic_DNA"/>
</dbReference>
<dbReference type="NCBIfam" id="TIGR00516">
    <property type="entry name" value="acpS"/>
    <property type="match status" value="1"/>
</dbReference>
<dbReference type="InterPro" id="IPR008278">
    <property type="entry name" value="4-PPantetheinyl_Trfase_dom"/>
</dbReference>
<gene>
    <name evidence="10 12" type="primary">acpS</name>
    <name evidence="12" type="ORF">Q9312_06620</name>
</gene>
<evidence type="ECO:0000256" key="10">
    <source>
        <dbReference type="HAMAP-Rule" id="MF_00101"/>
    </source>
</evidence>
<comment type="catalytic activity">
    <reaction evidence="8 10">
        <text>apo-[ACP] + CoA = holo-[ACP] + adenosine 3',5'-bisphosphate + H(+)</text>
        <dbReference type="Rhea" id="RHEA:12068"/>
        <dbReference type="Rhea" id="RHEA-COMP:9685"/>
        <dbReference type="Rhea" id="RHEA-COMP:9690"/>
        <dbReference type="ChEBI" id="CHEBI:15378"/>
        <dbReference type="ChEBI" id="CHEBI:29999"/>
        <dbReference type="ChEBI" id="CHEBI:57287"/>
        <dbReference type="ChEBI" id="CHEBI:58343"/>
        <dbReference type="ChEBI" id="CHEBI:64479"/>
        <dbReference type="EC" id="2.7.8.7"/>
    </reaction>
</comment>
<feature type="binding site" evidence="10">
    <location>
        <position position="58"/>
    </location>
    <ligand>
        <name>Mg(2+)</name>
        <dbReference type="ChEBI" id="CHEBI:18420"/>
    </ligand>
</feature>
<keyword evidence="5 10" id="KW-0460">Magnesium</keyword>
<keyword evidence="13" id="KW-1185">Reference proteome</keyword>
<dbReference type="InterPro" id="IPR000700">
    <property type="entry name" value="PAS-assoc_C"/>
</dbReference>
<dbReference type="Pfam" id="PF01648">
    <property type="entry name" value="ACPS"/>
    <property type="match status" value="1"/>
</dbReference>
<evidence type="ECO:0000313" key="12">
    <source>
        <dbReference type="EMBL" id="WMS88581.1"/>
    </source>
</evidence>
<name>A0AA51RVL0_9GAMM</name>
<evidence type="ECO:0000256" key="6">
    <source>
        <dbReference type="ARBA" id="ARBA00023098"/>
    </source>
</evidence>
<evidence type="ECO:0000256" key="9">
    <source>
        <dbReference type="ARBA" id="ARBA00054726"/>
    </source>
</evidence>
<evidence type="ECO:0000313" key="13">
    <source>
        <dbReference type="Proteomes" id="UP001239782"/>
    </source>
</evidence>
<keyword evidence="1 10" id="KW-0444">Lipid biosynthesis</keyword>
<reference evidence="12 13" key="1">
    <citation type="submission" date="2023-08" db="EMBL/GenBank/DDBJ databases">
        <title>Pleionea litopenaei sp. nov., isolated from stomach of juvenile Litopenaeus vannamei.</title>
        <authorList>
            <person name="Rho A.M."/>
            <person name="Hwang C.Y."/>
        </authorList>
    </citation>
    <scope>NUCLEOTIDE SEQUENCE [LARGE SCALE GENOMIC DNA]</scope>
    <source>
        <strain evidence="12 13">HL-JVS1</strain>
    </source>
</reference>
<keyword evidence="3 10" id="KW-0479">Metal-binding</keyword>
<dbReference type="SUPFAM" id="SSF56214">
    <property type="entry name" value="4'-phosphopantetheinyl transferase"/>
    <property type="match status" value="1"/>
</dbReference>
<dbReference type="RefSeq" id="WP_309203796.1">
    <property type="nucleotide sequence ID" value="NZ_CP133548.1"/>
</dbReference>
<keyword evidence="6 10" id="KW-0443">Lipid metabolism</keyword>
<keyword evidence="2 10" id="KW-0808">Transferase</keyword>
<organism evidence="12 13">
    <name type="scientific">Pleionea litopenaei</name>
    <dbReference type="NCBI Taxonomy" id="3070815"/>
    <lineage>
        <taxon>Bacteria</taxon>
        <taxon>Pseudomonadati</taxon>
        <taxon>Pseudomonadota</taxon>
        <taxon>Gammaproteobacteria</taxon>
        <taxon>Oceanospirillales</taxon>
        <taxon>Pleioneaceae</taxon>
        <taxon>Pleionea</taxon>
    </lineage>
</organism>
<evidence type="ECO:0000259" key="11">
    <source>
        <dbReference type="PROSITE" id="PS50113"/>
    </source>
</evidence>
<feature type="binding site" evidence="10">
    <location>
        <position position="9"/>
    </location>
    <ligand>
        <name>Mg(2+)</name>
        <dbReference type="ChEBI" id="CHEBI:18420"/>
    </ligand>
</feature>
<dbReference type="FunFam" id="3.90.470.20:FF:000001">
    <property type="entry name" value="Holo-[acyl-carrier-protein] synthase"/>
    <property type="match status" value="1"/>
</dbReference>
<dbReference type="GO" id="GO:0005737">
    <property type="term" value="C:cytoplasm"/>
    <property type="evidence" value="ECO:0007669"/>
    <property type="project" value="UniProtKB-SubCell"/>
</dbReference>
<evidence type="ECO:0000256" key="4">
    <source>
        <dbReference type="ARBA" id="ARBA00022832"/>
    </source>
</evidence>
<evidence type="ECO:0000256" key="3">
    <source>
        <dbReference type="ARBA" id="ARBA00022723"/>
    </source>
</evidence>
<evidence type="ECO:0000256" key="5">
    <source>
        <dbReference type="ARBA" id="ARBA00022842"/>
    </source>
</evidence>
<comment type="similarity">
    <text evidence="10">Belongs to the P-Pant transferase superfamily. AcpS family.</text>
</comment>
<dbReference type="InterPro" id="IPR004568">
    <property type="entry name" value="Ppantetheine-prot_Trfase_dom"/>
</dbReference>
<dbReference type="GO" id="GO:0000287">
    <property type="term" value="F:magnesium ion binding"/>
    <property type="evidence" value="ECO:0007669"/>
    <property type="project" value="UniProtKB-UniRule"/>
</dbReference>
<keyword evidence="10" id="KW-0963">Cytoplasm</keyword>
<evidence type="ECO:0000256" key="1">
    <source>
        <dbReference type="ARBA" id="ARBA00022516"/>
    </source>
</evidence>
<dbReference type="Gene3D" id="3.90.470.20">
    <property type="entry name" value="4'-phosphopantetheinyl transferase domain"/>
    <property type="match status" value="1"/>
</dbReference>
<comment type="function">
    <text evidence="9">Transfers the 4'-phosphopantetheine moiety from coenzyme A to the 'Ser-36' of acyl-carrier-protein.</text>
</comment>
<comment type="function">
    <text evidence="10">Transfers the 4'-phosphopantetheine moiety from coenzyme A to a Ser of acyl-carrier-protein.</text>
</comment>
<keyword evidence="4 10" id="KW-0276">Fatty acid metabolism</keyword>
<dbReference type="GO" id="GO:0008897">
    <property type="term" value="F:holo-[acyl-carrier-protein] synthase activity"/>
    <property type="evidence" value="ECO:0007669"/>
    <property type="project" value="UniProtKB-UniRule"/>
</dbReference>
<dbReference type="EC" id="2.7.8.7" evidence="10"/>
<evidence type="ECO:0000256" key="2">
    <source>
        <dbReference type="ARBA" id="ARBA00022679"/>
    </source>
</evidence>
<dbReference type="AlphaFoldDB" id="A0AA51RVL0"/>
<evidence type="ECO:0000256" key="7">
    <source>
        <dbReference type="ARBA" id="ARBA00023160"/>
    </source>
</evidence>
<dbReference type="InterPro" id="IPR037143">
    <property type="entry name" value="4-PPantetheinyl_Trfase_dom_sf"/>
</dbReference>
<dbReference type="InterPro" id="IPR002582">
    <property type="entry name" value="ACPS"/>
</dbReference>
<dbReference type="KEGG" id="plei:Q9312_06620"/>
<dbReference type="PROSITE" id="PS50113">
    <property type="entry name" value="PAC"/>
    <property type="match status" value="1"/>
</dbReference>